<dbReference type="Gene3D" id="3.50.30.30">
    <property type="match status" value="1"/>
</dbReference>
<dbReference type="OrthoDB" id="345880at2"/>
<dbReference type="PANTHER" id="PTHR12147:SF26">
    <property type="entry name" value="PEPTIDASE M28 DOMAIN-CONTAINING PROTEIN"/>
    <property type="match status" value="1"/>
</dbReference>
<sequence>MDVFSTPPEGSGRRAPDAHRRLLAGGVGVVVATGLATAPAPANAHEALPDLVTTDNILGHLENLQKISERNGGNRADGTPGHDASTDYVIDQLETAGYEPEKRTYEFDHWEEHSTPEFARTAPEQRDFVPHEDFRTMTHSGSGDVAAAGVPVSPDSDASGCRSADFADFPEDAVAIMRRGTCSFAVKVDNAVEAGASAAVIFNGGGESDQESGVFTGTVGPPADIPVLSTSTAVGEELADTGAGLEVRLTVDAGVTRASSHNVIADTSGGADDTTIVVGAHLDSVPAGPGLNDNGSGVAAILETAVQLGTLDDPANRVRFAFWGSEELGLVGSTEYVENLSAAERESIALYLNFDMIGSPNYGRFVFDGRGELEESMPPPPGSAEIQELFEDYFAERGLASEPTALDGRSDYAPFLDAGIPSGGLFSGAGDLKTEEQAELFGGTAGEPFDPNYHTPDDDLANINETSVAELSGGIAHAVQTYADTPLDGSASPRDPAEAPLLRQAELWQR</sequence>
<dbReference type="EMBL" id="RJMB01000010">
    <property type="protein sequence ID" value="RNL84549.1"/>
    <property type="molecule type" value="Genomic_DNA"/>
</dbReference>
<keyword evidence="4" id="KW-0378">Hydrolase</keyword>
<reference evidence="4 5" key="1">
    <citation type="submission" date="2018-11" db="EMBL/GenBank/DDBJ databases">
        <title>The genome draft of YIM 96095.</title>
        <authorList>
            <person name="Tang S.-K."/>
            <person name="Chunyu W.-X."/>
            <person name="Feng Y.-Z."/>
        </authorList>
    </citation>
    <scope>NUCLEOTIDE SEQUENCE [LARGE SCALE GENOMIC DNA]</scope>
    <source>
        <strain evidence="4 5">YIM 96095</strain>
    </source>
</reference>
<dbReference type="Pfam" id="PF02225">
    <property type="entry name" value="PA"/>
    <property type="match status" value="1"/>
</dbReference>
<feature type="domain" description="Peptidase M28" evidence="3">
    <location>
        <begin position="262"/>
        <end position="476"/>
    </location>
</feature>
<feature type="domain" description="PA" evidence="2">
    <location>
        <begin position="152"/>
        <end position="238"/>
    </location>
</feature>
<evidence type="ECO:0000313" key="5">
    <source>
        <dbReference type="Proteomes" id="UP000269198"/>
    </source>
</evidence>
<evidence type="ECO:0000259" key="3">
    <source>
        <dbReference type="Pfam" id="PF04389"/>
    </source>
</evidence>
<dbReference type="SUPFAM" id="SSF53187">
    <property type="entry name" value="Zn-dependent exopeptidases"/>
    <property type="match status" value="1"/>
</dbReference>
<feature type="region of interest" description="Disordered" evidence="1">
    <location>
        <begin position="484"/>
        <end position="510"/>
    </location>
</feature>
<dbReference type="Gene3D" id="3.40.630.10">
    <property type="entry name" value="Zn peptidases"/>
    <property type="match status" value="2"/>
</dbReference>
<dbReference type="InterPro" id="IPR007484">
    <property type="entry name" value="Peptidase_M28"/>
</dbReference>
<evidence type="ECO:0000259" key="2">
    <source>
        <dbReference type="Pfam" id="PF02225"/>
    </source>
</evidence>
<name>A0A3N0E9Y9_9ACTN</name>
<protein>
    <submittedName>
        <fullName evidence="4">M20/M25/M40 family metallo-hydrolase</fullName>
    </submittedName>
</protein>
<dbReference type="AlphaFoldDB" id="A0A3N0E9Y9"/>
<evidence type="ECO:0000256" key="1">
    <source>
        <dbReference type="SAM" id="MobiDB-lite"/>
    </source>
</evidence>
<proteinExistence type="predicted"/>
<organism evidence="4 5">
    <name type="scientific">Halostreptopolyspora alba</name>
    <dbReference type="NCBI Taxonomy" id="2487137"/>
    <lineage>
        <taxon>Bacteria</taxon>
        <taxon>Bacillati</taxon>
        <taxon>Actinomycetota</taxon>
        <taxon>Actinomycetes</taxon>
        <taxon>Streptosporangiales</taxon>
        <taxon>Nocardiopsidaceae</taxon>
        <taxon>Halostreptopolyspora</taxon>
    </lineage>
</organism>
<accession>A0A3N0E9Y9</accession>
<dbReference type="Pfam" id="PF04389">
    <property type="entry name" value="Peptidase_M28"/>
    <property type="match status" value="1"/>
</dbReference>
<comment type="caution">
    <text evidence="4">The sequence shown here is derived from an EMBL/GenBank/DDBJ whole genome shotgun (WGS) entry which is preliminary data.</text>
</comment>
<gene>
    <name evidence="4" type="ORF">EFW17_11555</name>
</gene>
<dbReference type="InterPro" id="IPR046450">
    <property type="entry name" value="PA_dom_sf"/>
</dbReference>
<dbReference type="Proteomes" id="UP000269198">
    <property type="component" value="Unassembled WGS sequence"/>
</dbReference>
<dbReference type="PANTHER" id="PTHR12147">
    <property type="entry name" value="METALLOPEPTIDASE M28 FAMILY MEMBER"/>
    <property type="match status" value="1"/>
</dbReference>
<dbReference type="GO" id="GO:0006508">
    <property type="term" value="P:proteolysis"/>
    <property type="evidence" value="ECO:0007669"/>
    <property type="project" value="InterPro"/>
</dbReference>
<dbReference type="InterPro" id="IPR003137">
    <property type="entry name" value="PA_domain"/>
</dbReference>
<dbReference type="InterPro" id="IPR045175">
    <property type="entry name" value="M28_fam"/>
</dbReference>
<dbReference type="GO" id="GO:0008235">
    <property type="term" value="F:metalloexopeptidase activity"/>
    <property type="evidence" value="ECO:0007669"/>
    <property type="project" value="InterPro"/>
</dbReference>
<dbReference type="SUPFAM" id="SSF52025">
    <property type="entry name" value="PA domain"/>
    <property type="match status" value="1"/>
</dbReference>
<keyword evidence="5" id="KW-1185">Reference proteome</keyword>
<feature type="region of interest" description="Disordered" evidence="1">
    <location>
        <begin position="66"/>
        <end position="85"/>
    </location>
</feature>
<evidence type="ECO:0000313" key="4">
    <source>
        <dbReference type="EMBL" id="RNL84549.1"/>
    </source>
</evidence>